<organism evidence="1 2">
    <name type="scientific">Hydra vulgaris</name>
    <name type="common">Hydra</name>
    <name type="synonym">Hydra attenuata</name>
    <dbReference type="NCBI Taxonomy" id="6087"/>
    <lineage>
        <taxon>Eukaryota</taxon>
        <taxon>Metazoa</taxon>
        <taxon>Cnidaria</taxon>
        <taxon>Hydrozoa</taxon>
        <taxon>Hydroidolina</taxon>
        <taxon>Anthoathecata</taxon>
        <taxon>Aplanulata</taxon>
        <taxon>Hydridae</taxon>
        <taxon>Hydra</taxon>
    </lineage>
</organism>
<dbReference type="PANTHER" id="PTHR22954">
    <property type="entry name" value="RETROVIRAL PROTEASE-RELATED"/>
    <property type="match status" value="1"/>
</dbReference>
<dbReference type="Pfam" id="PF03564">
    <property type="entry name" value="DUF1759"/>
    <property type="match status" value="1"/>
</dbReference>
<proteinExistence type="predicted"/>
<keyword evidence="1" id="KW-1185">Reference proteome</keyword>
<gene>
    <name evidence="2" type="primary">LOC136088234</name>
</gene>
<evidence type="ECO:0000313" key="1">
    <source>
        <dbReference type="Proteomes" id="UP001652625"/>
    </source>
</evidence>
<accession>A0ABM4D168</accession>
<dbReference type="InterPro" id="IPR005312">
    <property type="entry name" value="DUF1759"/>
</dbReference>
<name>A0ABM4D168_HYDVU</name>
<evidence type="ECO:0000313" key="2">
    <source>
        <dbReference type="RefSeq" id="XP_065667990.1"/>
    </source>
</evidence>
<dbReference type="GeneID" id="136088234"/>
<sequence length="287" mass="32978">MPLRKINKQKFAEIKIKLPKINLKPFNGQPENWLSFYENFECAIANNNDISGIQKLTHLRSLVEGRASSTIKGLALTNSNFDVAMNLLKEGYNNKQLLISAHMTFLFSLDNINDIRDALMLRKTYGNLEIQIRSLENLGITSSMYGPLLVPIFMQKLPEELNLIISRQFQCCDSWDIKTILEIFKPKFQAYEKSISNASAYDRRPLPIETSLSIETLHSSSSYNNRRNYSTFYNKHLDKNENSCGVFHSHILEIASEFCNDKTVFHNSMSSFWGSETIRTARSDINI</sequence>
<dbReference type="PANTHER" id="PTHR22954:SF3">
    <property type="entry name" value="PROTEIN CBG08539"/>
    <property type="match status" value="1"/>
</dbReference>
<reference evidence="2" key="1">
    <citation type="submission" date="2025-08" db="UniProtKB">
        <authorList>
            <consortium name="RefSeq"/>
        </authorList>
    </citation>
    <scope>IDENTIFICATION</scope>
</reference>
<protein>
    <submittedName>
        <fullName evidence="2">Uncharacterized protein LOC136088234</fullName>
    </submittedName>
</protein>
<dbReference type="Proteomes" id="UP001652625">
    <property type="component" value="Chromosome 12"/>
</dbReference>
<dbReference type="RefSeq" id="XP_065667990.1">
    <property type="nucleotide sequence ID" value="XM_065811918.1"/>
</dbReference>